<protein>
    <submittedName>
        <fullName evidence="2">Uncharacterized protein</fullName>
    </submittedName>
</protein>
<proteinExistence type="predicted"/>
<feature type="coiled-coil region" evidence="1">
    <location>
        <begin position="135"/>
        <end position="162"/>
    </location>
</feature>
<keyword evidence="1" id="KW-0175">Coiled coil</keyword>
<evidence type="ECO:0000256" key="1">
    <source>
        <dbReference type="SAM" id="Coils"/>
    </source>
</evidence>
<evidence type="ECO:0000313" key="2">
    <source>
        <dbReference type="EMBL" id="CRH00330.1"/>
    </source>
</evidence>
<reference evidence="2 3" key="1">
    <citation type="submission" date="2015-04" db="EMBL/GenBank/DDBJ databases">
        <authorList>
            <consortium name="Pathogen Informatics"/>
        </authorList>
    </citation>
    <scope>NUCLEOTIDE SEQUENCE [LARGE SCALE GENOMIC DNA]</scope>
    <source>
        <strain evidence="2 3">SGS1</strain>
    </source>
</reference>
<dbReference type="OMA" id="EYCYICE"/>
<dbReference type="KEGG" id="prel:PRELSG_0943300"/>
<gene>
    <name evidence="2" type="ORF">PRELSG_0943300</name>
</gene>
<dbReference type="GeneID" id="39736446"/>
<dbReference type="RefSeq" id="XP_028533333.1">
    <property type="nucleotide sequence ID" value="XM_028676888.1"/>
</dbReference>
<accession>A0A1J1HA71</accession>
<keyword evidence="3" id="KW-1185">Reference proteome</keyword>
<organism evidence="2 3">
    <name type="scientific">Plasmodium relictum</name>
    <dbReference type="NCBI Taxonomy" id="85471"/>
    <lineage>
        <taxon>Eukaryota</taxon>
        <taxon>Sar</taxon>
        <taxon>Alveolata</taxon>
        <taxon>Apicomplexa</taxon>
        <taxon>Aconoidasida</taxon>
        <taxon>Haemosporida</taxon>
        <taxon>Plasmodiidae</taxon>
        <taxon>Plasmodium</taxon>
        <taxon>Plasmodium (Haemamoeba)</taxon>
    </lineage>
</organism>
<dbReference type="EMBL" id="LN835304">
    <property type="protein sequence ID" value="CRH00330.1"/>
    <property type="molecule type" value="Genomic_DNA"/>
</dbReference>
<dbReference type="OrthoDB" id="375106at2759"/>
<evidence type="ECO:0000313" key="3">
    <source>
        <dbReference type="Proteomes" id="UP000220158"/>
    </source>
</evidence>
<dbReference type="Proteomes" id="UP000220158">
    <property type="component" value="Chromosome 9"/>
</dbReference>
<dbReference type="VEuPathDB" id="PlasmoDB:PRELSG_0943300"/>
<name>A0A1J1HA71_PLARL</name>
<dbReference type="AlphaFoldDB" id="A0A1J1HA71"/>
<sequence length="266" mass="31743">MNPLIEYRRIKQAVFNKHNLSLKREILKNENKEIKNKGNIKSISNKITENKTCGKSYEENEIRIKKNNSLVKEDLEVSHIYQDDVKNAKILVKYEYCYICETAKPCHCNEENYQYEEDISNWNKAKIKSNIHSNFKDISNLIEKIQENKKKQEDNKNNKTQKNTIKRDEYIQQKKNEKEIKKSLSNYEKFYLEKVKIIKLKLNNLRNGKNWNEELVKGKDTGKVVTTNNENNIEERLAALEDIEKKHLQLLLDLFEEYIDIEEKIL</sequence>